<protein>
    <recommendedName>
        <fullName evidence="3">Lipoprotein</fullName>
    </recommendedName>
</protein>
<evidence type="ECO:0000313" key="1">
    <source>
        <dbReference type="EMBL" id="OYD50728.1"/>
    </source>
</evidence>
<evidence type="ECO:0000313" key="2">
    <source>
        <dbReference type="Proteomes" id="UP000215441"/>
    </source>
</evidence>
<accession>A0A235ENV4</accession>
<proteinExistence type="predicted"/>
<keyword evidence="2" id="KW-1185">Reference proteome</keyword>
<dbReference type="RefSeq" id="WP_094288382.1">
    <property type="nucleotide sequence ID" value="NZ_NOIG01000005.1"/>
</dbReference>
<evidence type="ECO:0008006" key="3">
    <source>
        <dbReference type="Google" id="ProtNLM"/>
    </source>
</evidence>
<dbReference type="Proteomes" id="UP000215441">
    <property type="component" value="Unassembled WGS sequence"/>
</dbReference>
<name>A0A235ENV4_9BURK</name>
<reference evidence="1 2" key="1">
    <citation type="submission" date="2017-07" db="EMBL/GenBank/DDBJ databases">
        <title>Acidovorax KNDSW TSA 6 genome sequence and assembly.</title>
        <authorList>
            <person name="Mayilraj S."/>
        </authorList>
    </citation>
    <scope>NUCLEOTIDE SEQUENCE [LARGE SCALE GENOMIC DNA]</scope>
    <source>
        <strain evidence="1 2">KNDSW-TSA6</strain>
    </source>
</reference>
<sequence length="68" mass="7234">MNRFTLILAAVILAGCATTKGLEVSPEDAAECAAVGCTPWSERQLEQMARHFFGLGVKAGIQREKGAI</sequence>
<organism evidence="1 2">
    <name type="scientific">Acidovorax kalamii</name>
    <dbReference type="NCBI Taxonomy" id="2004485"/>
    <lineage>
        <taxon>Bacteria</taxon>
        <taxon>Pseudomonadati</taxon>
        <taxon>Pseudomonadota</taxon>
        <taxon>Betaproteobacteria</taxon>
        <taxon>Burkholderiales</taxon>
        <taxon>Comamonadaceae</taxon>
        <taxon>Acidovorax</taxon>
    </lineage>
</organism>
<gene>
    <name evidence="1" type="ORF">CBY09_08330</name>
</gene>
<dbReference type="EMBL" id="NOIG01000005">
    <property type="protein sequence ID" value="OYD50728.1"/>
    <property type="molecule type" value="Genomic_DNA"/>
</dbReference>
<comment type="caution">
    <text evidence="1">The sequence shown here is derived from an EMBL/GenBank/DDBJ whole genome shotgun (WGS) entry which is preliminary data.</text>
</comment>
<dbReference type="PROSITE" id="PS51257">
    <property type="entry name" value="PROKAR_LIPOPROTEIN"/>
    <property type="match status" value="1"/>
</dbReference>
<dbReference type="AlphaFoldDB" id="A0A235ENV4"/>
<dbReference type="OrthoDB" id="9889449at2"/>